<feature type="compositionally biased region" description="Basic and acidic residues" evidence="1">
    <location>
        <begin position="15"/>
        <end position="33"/>
    </location>
</feature>
<dbReference type="Proteomes" id="UP000199207">
    <property type="component" value="Unassembled WGS sequence"/>
</dbReference>
<feature type="region of interest" description="Disordered" evidence="1">
    <location>
        <begin position="1"/>
        <end position="44"/>
    </location>
</feature>
<reference evidence="2 3" key="1">
    <citation type="submission" date="2016-10" db="EMBL/GenBank/DDBJ databases">
        <authorList>
            <person name="de Groot N.N."/>
        </authorList>
    </citation>
    <scope>NUCLEOTIDE SEQUENCE [LARGE SCALE GENOMIC DNA]</scope>
    <source>
        <strain evidence="2 3">CGMCC 4.5739</strain>
    </source>
</reference>
<evidence type="ECO:0000256" key="1">
    <source>
        <dbReference type="SAM" id="MobiDB-lite"/>
    </source>
</evidence>
<organism evidence="2 3">
    <name type="scientific">Streptomyces aidingensis</name>
    <dbReference type="NCBI Taxonomy" id="910347"/>
    <lineage>
        <taxon>Bacteria</taxon>
        <taxon>Bacillati</taxon>
        <taxon>Actinomycetota</taxon>
        <taxon>Actinomycetes</taxon>
        <taxon>Kitasatosporales</taxon>
        <taxon>Streptomycetaceae</taxon>
        <taxon>Streptomyces</taxon>
    </lineage>
</organism>
<dbReference type="STRING" id="910347.SAMN05421773_109133"/>
<sequence>MSAMDPEEFAEEAGAEPRPELRNPRMDDDREVGWDDEDGYGWDR</sequence>
<dbReference type="AlphaFoldDB" id="A0A1I1PEC7"/>
<accession>A0A1I1PEC7</accession>
<evidence type="ECO:0000313" key="2">
    <source>
        <dbReference type="EMBL" id="SFD08145.1"/>
    </source>
</evidence>
<feature type="compositionally biased region" description="Acidic residues" evidence="1">
    <location>
        <begin position="1"/>
        <end position="14"/>
    </location>
</feature>
<protein>
    <submittedName>
        <fullName evidence="2">Uncharacterized protein</fullName>
    </submittedName>
</protein>
<feature type="compositionally biased region" description="Acidic residues" evidence="1">
    <location>
        <begin position="34"/>
        <end position="44"/>
    </location>
</feature>
<gene>
    <name evidence="2" type="ORF">SAMN05421773_109133</name>
</gene>
<evidence type="ECO:0000313" key="3">
    <source>
        <dbReference type="Proteomes" id="UP000199207"/>
    </source>
</evidence>
<name>A0A1I1PEC7_9ACTN</name>
<keyword evidence="3" id="KW-1185">Reference proteome</keyword>
<dbReference type="EMBL" id="FOLM01000009">
    <property type="protein sequence ID" value="SFD08145.1"/>
    <property type="molecule type" value="Genomic_DNA"/>
</dbReference>
<proteinExistence type="predicted"/>